<protein>
    <submittedName>
        <fullName evidence="1">Uncharacterized protein</fullName>
    </submittedName>
</protein>
<proteinExistence type="predicted"/>
<evidence type="ECO:0000313" key="1">
    <source>
        <dbReference type="EMBL" id="KAJ5733525.1"/>
    </source>
</evidence>
<comment type="caution">
    <text evidence="1">The sequence shown here is derived from an EMBL/GenBank/DDBJ whole genome shotgun (WGS) entry which is preliminary data.</text>
</comment>
<sequence length="233" mass="26477">MEYRYGKRQGDGQHLQKWMDNAAAPKCYIRKAKLSWCDLKEDEWVHCHHPANLPPGLVPWVEELGLPEDDGNIFAPGPYQYMMLRTRHFSQPPMSWSGYIGPGVMFINRLKRDANSPLYCSDLTKAVYEQSFPLDDLKHIFVTEIVNHDTSLCAMEAYINKGLIARSAGSHTWEPYTDEFNALLGTKVGKTIGSFILASFGQGKKRIARIKTVYDQDGDDLDLQFDLEDVPSS</sequence>
<name>A0AAD6MYW1_9EURO</name>
<keyword evidence="2" id="KW-1185">Reference proteome</keyword>
<gene>
    <name evidence="1" type="ORF">N7493_002311</name>
</gene>
<dbReference type="AlphaFoldDB" id="A0AAD6MYW1"/>
<accession>A0AAD6MYW1</accession>
<dbReference type="EMBL" id="JAQJAN010000003">
    <property type="protein sequence ID" value="KAJ5733525.1"/>
    <property type="molecule type" value="Genomic_DNA"/>
</dbReference>
<organism evidence="1 2">
    <name type="scientific">Penicillium malachiteum</name>
    <dbReference type="NCBI Taxonomy" id="1324776"/>
    <lineage>
        <taxon>Eukaryota</taxon>
        <taxon>Fungi</taxon>
        <taxon>Dikarya</taxon>
        <taxon>Ascomycota</taxon>
        <taxon>Pezizomycotina</taxon>
        <taxon>Eurotiomycetes</taxon>
        <taxon>Eurotiomycetidae</taxon>
        <taxon>Eurotiales</taxon>
        <taxon>Aspergillaceae</taxon>
        <taxon>Penicillium</taxon>
    </lineage>
</organism>
<reference evidence="1" key="1">
    <citation type="journal article" date="2023" name="IMA Fungus">
        <title>Comparative genomic study of the Penicillium genus elucidates a diverse pangenome and 15 lateral gene transfer events.</title>
        <authorList>
            <person name="Petersen C."/>
            <person name="Sorensen T."/>
            <person name="Nielsen M.R."/>
            <person name="Sondergaard T.E."/>
            <person name="Sorensen J.L."/>
            <person name="Fitzpatrick D.A."/>
            <person name="Frisvad J.C."/>
            <person name="Nielsen K.L."/>
        </authorList>
    </citation>
    <scope>NUCLEOTIDE SEQUENCE</scope>
    <source>
        <strain evidence="1">IBT 17514</strain>
    </source>
</reference>
<reference evidence="1" key="2">
    <citation type="submission" date="2023-01" db="EMBL/GenBank/DDBJ databases">
        <authorList>
            <person name="Petersen C."/>
        </authorList>
    </citation>
    <scope>NUCLEOTIDE SEQUENCE</scope>
    <source>
        <strain evidence="1">IBT 17514</strain>
    </source>
</reference>
<evidence type="ECO:0000313" key="2">
    <source>
        <dbReference type="Proteomes" id="UP001215712"/>
    </source>
</evidence>
<dbReference type="Proteomes" id="UP001215712">
    <property type="component" value="Unassembled WGS sequence"/>
</dbReference>